<protein>
    <submittedName>
        <fullName evidence="2">Uncharacterized protein</fullName>
    </submittedName>
</protein>
<sequence>MFLFRTIPLPVNRVQAVHIPPLPVCMRDARLANRLTHSSTPHLTYIRAKTRRLTNSKHPVPQSPGYPNFRLERVRWPCSLADGDRSRLRHTGKAHPFNNTAIIIRAATVALSSLKTSCTHASVSPALQKQGVQNKVAFEDRPEGGWLRIGAVSALNYTEELGSVSSSVQRWLSEHTGNRLELSEERSRHCGGVQEPPNPNPTPRSPADNVRPLPAKAKGLTPPEPFARSGVAKVTGAAVMYSCVLLGPWDSKPPPTPPLFAGGLIDRLAAGEFRVHSSRRPFEVSVIHACDVEASE</sequence>
<evidence type="ECO:0000313" key="2">
    <source>
        <dbReference type="EMBL" id="KAJ8368230.1"/>
    </source>
</evidence>
<reference evidence="2" key="1">
    <citation type="journal article" date="2023" name="Science">
        <title>Genome structures resolve the early diversification of teleost fishes.</title>
        <authorList>
            <person name="Parey E."/>
            <person name="Louis A."/>
            <person name="Montfort J."/>
            <person name="Bouchez O."/>
            <person name="Roques C."/>
            <person name="Iampietro C."/>
            <person name="Lluch J."/>
            <person name="Castinel A."/>
            <person name="Donnadieu C."/>
            <person name="Desvignes T."/>
            <person name="Floi Bucao C."/>
            <person name="Jouanno E."/>
            <person name="Wen M."/>
            <person name="Mejri S."/>
            <person name="Dirks R."/>
            <person name="Jansen H."/>
            <person name="Henkel C."/>
            <person name="Chen W.J."/>
            <person name="Zahm M."/>
            <person name="Cabau C."/>
            <person name="Klopp C."/>
            <person name="Thompson A.W."/>
            <person name="Robinson-Rechavi M."/>
            <person name="Braasch I."/>
            <person name="Lecointre G."/>
            <person name="Bobe J."/>
            <person name="Postlethwait J.H."/>
            <person name="Berthelot C."/>
            <person name="Roest Crollius H."/>
            <person name="Guiguen Y."/>
        </authorList>
    </citation>
    <scope>NUCLEOTIDE SEQUENCE</scope>
    <source>
        <strain evidence="2">WJC10195</strain>
    </source>
</reference>
<dbReference type="EMBL" id="JAINUF010000003">
    <property type="protein sequence ID" value="KAJ8368230.1"/>
    <property type="molecule type" value="Genomic_DNA"/>
</dbReference>
<proteinExistence type="predicted"/>
<organism evidence="2 3">
    <name type="scientific">Synaphobranchus kaupii</name>
    <name type="common">Kaup's arrowtooth eel</name>
    <dbReference type="NCBI Taxonomy" id="118154"/>
    <lineage>
        <taxon>Eukaryota</taxon>
        <taxon>Metazoa</taxon>
        <taxon>Chordata</taxon>
        <taxon>Craniata</taxon>
        <taxon>Vertebrata</taxon>
        <taxon>Euteleostomi</taxon>
        <taxon>Actinopterygii</taxon>
        <taxon>Neopterygii</taxon>
        <taxon>Teleostei</taxon>
        <taxon>Anguilliformes</taxon>
        <taxon>Synaphobranchidae</taxon>
        <taxon>Synaphobranchus</taxon>
    </lineage>
</organism>
<dbReference type="AlphaFoldDB" id="A0A9Q1FVZ3"/>
<gene>
    <name evidence="2" type="ORF">SKAU_G00082580</name>
</gene>
<feature type="compositionally biased region" description="Basic and acidic residues" evidence="1">
    <location>
        <begin position="179"/>
        <end position="188"/>
    </location>
</feature>
<accession>A0A9Q1FVZ3</accession>
<name>A0A9Q1FVZ3_SYNKA</name>
<comment type="caution">
    <text evidence="2">The sequence shown here is derived from an EMBL/GenBank/DDBJ whole genome shotgun (WGS) entry which is preliminary data.</text>
</comment>
<feature type="region of interest" description="Disordered" evidence="1">
    <location>
        <begin position="179"/>
        <end position="224"/>
    </location>
</feature>
<evidence type="ECO:0000313" key="3">
    <source>
        <dbReference type="Proteomes" id="UP001152622"/>
    </source>
</evidence>
<dbReference type="Proteomes" id="UP001152622">
    <property type="component" value="Chromosome 3"/>
</dbReference>
<keyword evidence="3" id="KW-1185">Reference proteome</keyword>
<evidence type="ECO:0000256" key="1">
    <source>
        <dbReference type="SAM" id="MobiDB-lite"/>
    </source>
</evidence>